<keyword evidence="1" id="KW-0732">Signal</keyword>
<organism evidence="3 4">
    <name type="scientific">Candidatus Fimiplasma intestinipullorum</name>
    <dbReference type="NCBI Taxonomy" id="2840825"/>
    <lineage>
        <taxon>Bacteria</taxon>
        <taxon>Bacillati</taxon>
        <taxon>Bacillota</taxon>
        <taxon>Clostridia</taxon>
        <taxon>Eubacteriales</taxon>
        <taxon>Candidatus Fimiplasma</taxon>
    </lineage>
</organism>
<feature type="domain" description="Type VII secretion system protein EssD-like" evidence="2">
    <location>
        <begin position="67"/>
        <end position="194"/>
    </location>
</feature>
<reference evidence="3" key="2">
    <citation type="journal article" date="2021" name="PeerJ">
        <title>Extensive microbial diversity within the chicken gut microbiome revealed by metagenomics and culture.</title>
        <authorList>
            <person name="Gilroy R."/>
            <person name="Ravi A."/>
            <person name="Getino M."/>
            <person name="Pursley I."/>
            <person name="Horton D.L."/>
            <person name="Alikhan N.F."/>
            <person name="Baker D."/>
            <person name="Gharbi K."/>
            <person name="Hall N."/>
            <person name="Watson M."/>
            <person name="Adriaenssens E.M."/>
            <person name="Foster-Nyarko E."/>
            <person name="Jarju S."/>
            <person name="Secka A."/>
            <person name="Antonio M."/>
            <person name="Oren A."/>
            <person name="Chaudhuri R.R."/>
            <person name="La Ragione R."/>
            <person name="Hildebrand F."/>
            <person name="Pallen M.J."/>
        </authorList>
    </citation>
    <scope>NUCLEOTIDE SEQUENCE</scope>
    <source>
        <strain evidence="3">CHK195-11698</strain>
    </source>
</reference>
<gene>
    <name evidence="3" type="ORF">IAD15_01975</name>
</gene>
<comment type="caution">
    <text evidence="3">The sequence shown here is derived from an EMBL/GenBank/DDBJ whole genome shotgun (WGS) entry which is preliminary data.</text>
</comment>
<dbReference type="InterPro" id="IPR035451">
    <property type="entry name" value="Ada-like_dom_sf"/>
</dbReference>
<reference evidence="3" key="1">
    <citation type="submission" date="2020-10" db="EMBL/GenBank/DDBJ databases">
        <authorList>
            <person name="Gilroy R."/>
        </authorList>
    </citation>
    <scope>NUCLEOTIDE SEQUENCE</scope>
    <source>
        <strain evidence="3">CHK195-11698</strain>
    </source>
</reference>
<keyword evidence="3" id="KW-0378">Hydrolase</keyword>
<evidence type="ECO:0000313" key="3">
    <source>
        <dbReference type="EMBL" id="HIU12826.1"/>
    </source>
</evidence>
<dbReference type="EMBL" id="DVMJ01000014">
    <property type="protein sequence ID" value="HIU12826.1"/>
    <property type="molecule type" value="Genomic_DNA"/>
</dbReference>
<dbReference type="SUPFAM" id="SSF57884">
    <property type="entry name" value="Ada DNA repair protein, N-terminal domain (N-Ada 10)"/>
    <property type="match status" value="1"/>
</dbReference>
<dbReference type="InterPro" id="IPR044927">
    <property type="entry name" value="Endonuclea_NS_2"/>
</dbReference>
<keyword evidence="3" id="KW-0540">Nuclease</keyword>
<dbReference type="Gene3D" id="3.40.570.10">
    <property type="entry name" value="Extracellular Endonuclease, subunit A"/>
    <property type="match status" value="1"/>
</dbReference>
<protein>
    <submittedName>
        <fullName evidence="3">DNA/RNA non-specific endonuclease</fullName>
    </submittedName>
</protein>
<accession>A0A9D1HMG9</accession>
<name>A0A9D1HMG9_9FIRM</name>
<dbReference type="AlphaFoldDB" id="A0A9D1HMG9"/>
<feature type="chain" id="PRO_5038919879" evidence="1">
    <location>
        <begin position="24"/>
        <end position="287"/>
    </location>
</feature>
<sequence>MKKSIWLMSLAFSLLICLSGCTALPQDQNSSNAILEEVPEVSDEPYVTLNDNVPEFSEQDFTTESFESYSELDELGRCGVAFANLGTDLMPTEQRESISSVKPSGWQSVKYATVDGQYLYNRCHLIGYQLSSENANEKNLITGTRYMNVEGMLPFENMVADYIKETNNHVLYRITPVFEGDNLVASGVQMEAESVEDHGEGIAFNVYVYNQQPGIEIDYATGQSSEISAPAKDEEVQSYILNTNTHKFHLPDCSSVSNIKTQNKSNYTGTRQELIDQGYEPCGSCQP</sequence>
<dbReference type="Proteomes" id="UP000824175">
    <property type="component" value="Unassembled WGS sequence"/>
</dbReference>
<keyword evidence="3" id="KW-0255">Endonuclease</keyword>
<feature type="signal peptide" evidence="1">
    <location>
        <begin position="1"/>
        <end position="23"/>
    </location>
</feature>
<dbReference type="GO" id="GO:0004519">
    <property type="term" value="F:endonuclease activity"/>
    <property type="evidence" value="ECO:0007669"/>
    <property type="project" value="UniProtKB-KW"/>
</dbReference>
<evidence type="ECO:0000256" key="1">
    <source>
        <dbReference type="SAM" id="SignalP"/>
    </source>
</evidence>
<evidence type="ECO:0000259" key="2">
    <source>
        <dbReference type="Pfam" id="PF13930"/>
    </source>
</evidence>
<dbReference type="Pfam" id="PF13930">
    <property type="entry name" value="Endonuclea_NS_2"/>
    <property type="match status" value="1"/>
</dbReference>
<proteinExistence type="predicted"/>
<evidence type="ECO:0000313" key="4">
    <source>
        <dbReference type="Proteomes" id="UP000824175"/>
    </source>
</evidence>
<dbReference type="InterPro" id="IPR044929">
    <property type="entry name" value="DNA/RNA_non-sp_Endonuclease_sf"/>
</dbReference>
<dbReference type="Gene3D" id="3.40.10.10">
    <property type="entry name" value="DNA Methylphosphotriester Repair Domain"/>
    <property type="match status" value="1"/>
</dbReference>